<dbReference type="AlphaFoldDB" id="A0A8J3ATT9"/>
<reference evidence="2" key="1">
    <citation type="journal article" date="2019" name="Int. J. Syst. Evol. Microbiol.">
        <title>The Global Catalogue of Microorganisms (GCM) 10K type strain sequencing project: providing services to taxonomists for standard genome sequencing and annotation.</title>
        <authorList>
            <consortium name="The Broad Institute Genomics Platform"/>
            <consortium name="The Broad Institute Genome Sequencing Center for Infectious Disease"/>
            <person name="Wu L."/>
            <person name="Ma J."/>
        </authorList>
    </citation>
    <scope>NUCLEOTIDE SEQUENCE [LARGE SCALE GENOMIC DNA]</scope>
    <source>
        <strain evidence="2">CGMCC 1.14993</strain>
    </source>
</reference>
<keyword evidence="2" id="KW-1185">Reference proteome</keyword>
<evidence type="ECO:0000313" key="2">
    <source>
        <dbReference type="Proteomes" id="UP000626244"/>
    </source>
</evidence>
<protein>
    <submittedName>
        <fullName evidence="1">Uncharacterized protein</fullName>
    </submittedName>
</protein>
<accession>A0A8J3ATT9</accession>
<organism evidence="1 2">
    <name type="scientific">Gottfriedia solisilvae</name>
    <dbReference type="NCBI Taxonomy" id="1516104"/>
    <lineage>
        <taxon>Bacteria</taxon>
        <taxon>Bacillati</taxon>
        <taxon>Bacillota</taxon>
        <taxon>Bacilli</taxon>
        <taxon>Bacillales</taxon>
        <taxon>Bacillaceae</taxon>
        <taxon>Gottfriedia</taxon>
    </lineage>
</organism>
<dbReference type="Proteomes" id="UP000626244">
    <property type="component" value="Unassembled WGS sequence"/>
</dbReference>
<evidence type="ECO:0000313" key="1">
    <source>
        <dbReference type="EMBL" id="GGI18480.1"/>
    </source>
</evidence>
<name>A0A8J3ATT9_9BACI</name>
<dbReference type="RefSeq" id="WP_088004214.1">
    <property type="nucleotide sequence ID" value="NZ_BMHB01000008.1"/>
</dbReference>
<proteinExistence type="predicted"/>
<dbReference type="EMBL" id="BMHB01000008">
    <property type="protein sequence ID" value="GGI18480.1"/>
    <property type="molecule type" value="Genomic_DNA"/>
</dbReference>
<sequence length="69" mass="8103">MAKKKNSVYFNEKELNNILGYDEEYKKKIYITNDIFQDLLNCSEFKPKTSKVKDGNGQVNIKKKQTLII</sequence>
<comment type="caution">
    <text evidence="1">The sequence shown here is derived from an EMBL/GenBank/DDBJ whole genome shotgun (WGS) entry which is preliminary data.</text>
</comment>
<gene>
    <name evidence="1" type="ORF">GCM10007380_43120</name>
</gene>